<dbReference type="PANTHER" id="PTHR36451:SF1">
    <property type="entry name" value="OMEGA-HYDROXY-BETA-DIHYDROMENAQUINONE-9 SULFOTRANSFERASE STF3"/>
    <property type="match status" value="1"/>
</dbReference>
<keyword evidence="1" id="KW-0812">Transmembrane</keyword>
<dbReference type="STRING" id="915471.SAMN05216201_11081"/>
<organism evidence="2 3">
    <name type="scientific">Pseudomonas linyingensis</name>
    <dbReference type="NCBI Taxonomy" id="915471"/>
    <lineage>
        <taxon>Bacteria</taxon>
        <taxon>Pseudomonadati</taxon>
        <taxon>Pseudomonadota</taxon>
        <taxon>Gammaproteobacteria</taxon>
        <taxon>Pseudomonadales</taxon>
        <taxon>Pseudomonadaceae</taxon>
        <taxon>Pseudomonas</taxon>
    </lineage>
</organism>
<dbReference type="AlphaFoldDB" id="A0A1H6ZKX2"/>
<gene>
    <name evidence="2" type="ORF">SAMN05216201_11081</name>
</gene>
<dbReference type="Proteomes" id="UP000242930">
    <property type="component" value="Unassembled WGS sequence"/>
</dbReference>
<sequence length="390" mass="46087">MFYYFDFLIWFKLLRLVAKEPDKRRRRGLFRLLLLRVPARATLTAICFFLDGILFPGLWRTRVRAPVFIIGHARSGTTLAHRLMGEDQRFSVFKYYELLLPSLLQKKVVRLMAWLDAAVLGRVIERRLQAWEKRKFGPTQHIHKMGLTIPEEDDLLYFNSCASGFWLTKLPYMDSLDFFHIDQRSPGSRRRMMKFYKECVRRQLYLNGSNRFHLSKNPTYCGRVESLLEAFPDARFVVLYRNPYETIPSLLKLLNVGWKHQGNLSAERISSSNRVMTNLSYETYLYPLEVLQRHPETPCAVVDYRQLTTDPKTAVEKVYADLGLEITPEYQSFLEAEASQSRKHETEHRYSLAEFGLDDEEIRRRLAALFEKFQWEENANKINKKEFDNV</sequence>
<proteinExistence type="predicted"/>
<evidence type="ECO:0000313" key="3">
    <source>
        <dbReference type="Proteomes" id="UP000242930"/>
    </source>
</evidence>
<reference evidence="3" key="1">
    <citation type="submission" date="2016-10" db="EMBL/GenBank/DDBJ databases">
        <authorList>
            <person name="Varghese N."/>
            <person name="Submissions S."/>
        </authorList>
    </citation>
    <scope>NUCLEOTIDE SEQUENCE [LARGE SCALE GENOMIC DNA]</scope>
    <source>
        <strain evidence="3">LMG 25967</strain>
    </source>
</reference>
<dbReference type="Pfam" id="PF13469">
    <property type="entry name" value="Sulfotransfer_3"/>
    <property type="match status" value="1"/>
</dbReference>
<dbReference type="EMBL" id="FNZE01000010">
    <property type="protein sequence ID" value="SEJ52774.1"/>
    <property type="molecule type" value="Genomic_DNA"/>
</dbReference>
<dbReference type="InterPro" id="IPR027417">
    <property type="entry name" value="P-loop_NTPase"/>
</dbReference>
<dbReference type="PANTHER" id="PTHR36451">
    <property type="entry name" value="PAPS-DEPENDENT SULFOTRANSFERASE STF3"/>
    <property type="match status" value="1"/>
</dbReference>
<dbReference type="SUPFAM" id="SSF52540">
    <property type="entry name" value="P-loop containing nucleoside triphosphate hydrolases"/>
    <property type="match status" value="1"/>
</dbReference>
<keyword evidence="1" id="KW-0472">Membrane</keyword>
<dbReference type="Gene3D" id="3.40.50.300">
    <property type="entry name" value="P-loop containing nucleotide triphosphate hydrolases"/>
    <property type="match status" value="1"/>
</dbReference>
<dbReference type="GO" id="GO:0016740">
    <property type="term" value="F:transferase activity"/>
    <property type="evidence" value="ECO:0007669"/>
    <property type="project" value="UniProtKB-KW"/>
</dbReference>
<protein>
    <submittedName>
        <fullName evidence="2">Sulfotransferase family protein</fullName>
    </submittedName>
</protein>
<keyword evidence="1" id="KW-1133">Transmembrane helix</keyword>
<evidence type="ECO:0000313" key="2">
    <source>
        <dbReference type="EMBL" id="SEJ52774.1"/>
    </source>
</evidence>
<dbReference type="InterPro" id="IPR052736">
    <property type="entry name" value="Stf3_sulfotransferase"/>
</dbReference>
<keyword evidence="2" id="KW-0808">Transferase</keyword>
<feature type="transmembrane region" description="Helical" evidence="1">
    <location>
        <begin position="33"/>
        <end position="59"/>
    </location>
</feature>
<accession>A0A1H6ZKX2</accession>
<keyword evidence="3" id="KW-1185">Reference proteome</keyword>
<dbReference type="RefSeq" id="WP_090311709.1">
    <property type="nucleotide sequence ID" value="NZ_FNZE01000010.1"/>
</dbReference>
<name>A0A1H6ZKX2_9PSED</name>
<evidence type="ECO:0000256" key="1">
    <source>
        <dbReference type="SAM" id="Phobius"/>
    </source>
</evidence>
<dbReference type="OrthoDB" id="1441538at2"/>